<evidence type="ECO:0000313" key="2">
    <source>
        <dbReference type="Proteomes" id="UP001208570"/>
    </source>
</evidence>
<keyword evidence="2" id="KW-1185">Reference proteome</keyword>
<accession>A0AAD9IPZ7</accession>
<reference evidence="1" key="1">
    <citation type="journal article" date="2023" name="Mol. Biol. Evol.">
        <title>Third-Generation Sequencing Reveals the Adaptive Role of the Epigenome in Three Deep-Sea Polychaetes.</title>
        <authorList>
            <person name="Perez M."/>
            <person name="Aroh O."/>
            <person name="Sun Y."/>
            <person name="Lan Y."/>
            <person name="Juniper S.K."/>
            <person name="Young C.R."/>
            <person name="Angers B."/>
            <person name="Qian P.Y."/>
        </authorList>
    </citation>
    <scope>NUCLEOTIDE SEQUENCE</scope>
    <source>
        <strain evidence="1">P08H-3</strain>
    </source>
</reference>
<proteinExistence type="predicted"/>
<dbReference type="AlphaFoldDB" id="A0AAD9IPZ7"/>
<dbReference type="EMBL" id="JAODUP010002513">
    <property type="protein sequence ID" value="KAK2138719.1"/>
    <property type="molecule type" value="Genomic_DNA"/>
</dbReference>
<comment type="caution">
    <text evidence="1">The sequence shown here is derived from an EMBL/GenBank/DDBJ whole genome shotgun (WGS) entry which is preliminary data.</text>
</comment>
<sequence>MQLEFAMLIQTTNSVFMSCINSDHDNCLYVTEFMDFFQNYISMKEENHMGAWMIQIMLELIRDRISATFVQMNGFFAKLSFKSSQKMVHVVVADTSHDIKSLESKAKHTKQDFIQEQTVKMNARTVQHILKVVAKLADGYHLGLQ</sequence>
<organism evidence="1 2">
    <name type="scientific">Paralvinella palmiformis</name>
    <dbReference type="NCBI Taxonomy" id="53620"/>
    <lineage>
        <taxon>Eukaryota</taxon>
        <taxon>Metazoa</taxon>
        <taxon>Spiralia</taxon>
        <taxon>Lophotrochozoa</taxon>
        <taxon>Annelida</taxon>
        <taxon>Polychaeta</taxon>
        <taxon>Sedentaria</taxon>
        <taxon>Canalipalpata</taxon>
        <taxon>Terebellida</taxon>
        <taxon>Terebelliformia</taxon>
        <taxon>Alvinellidae</taxon>
        <taxon>Paralvinella</taxon>
    </lineage>
</organism>
<evidence type="ECO:0000313" key="1">
    <source>
        <dbReference type="EMBL" id="KAK2138719.1"/>
    </source>
</evidence>
<protein>
    <submittedName>
        <fullName evidence="1">Uncharacterized protein</fullName>
    </submittedName>
</protein>
<gene>
    <name evidence="1" type="ORF">LSH36_2526g00004</name>
</gene>
<dbReference type="Proteomes" id="UP001208570">
    <property type="component" value="Unassembled WGS sequence"/>
</dbReference>
<name>A0AAD9IPZ7_9ANNE</name>